<comment type="caution">
    <text evidence="1">The sequence shown here is derived from an EMBL/GenBank/DDBJ whole genome shotgun (WGS) entry which is preliminary data.</text>
</comment>
<dbReference type="RefSeq" id="WP_106740828.1">
    <property type="nucleotide sequence ID" value="NZ_PXYY01000015.1"/>
</dbReference>
<name>A0A2P7U1F3_9NEIS</name>
<sequence length="66" mass="7466">MYNTDKRSWYFDAPITVRLVERLDFEDLPELAAQYVFYSAGLECYIGDFGADSTAELLSSLCSLQG</sequence>
<dbReference type="AlphaFoldDB" id="A0A2P7U1F3"/>
<gene>
    <name evidence="1" type="ORF">C7N83_04065</name>
</gene>
<evidence type="ECO:0000313" key="1">
    <source>
        <dbReference type="EMBL" id="PSJ80804.1"/>
    </source>
</evidence>
<proteinExistence type="predicted"/>
<keyword evidence="2" id="KW-1185">Reference proteome</keyword>
<dbReference type="EMBL" id="PXYY01000015">
    <property type="protein sequence ID" value="PSJ80804.1"/>
    <property type="molecule type" value="Genomic_DNA"/>
</dbReference>
<dbReference type="Proteomes" id="UP000241868">
    <property type="component" value="Unassembled WGS sequence"/>
</dbReference>
<accession>A0A2P7U1F3</accession>
<dbReference type="InterPro" id="IPR033767">
    <property type="entry name" value="Tail_Gp11"/>
</dbReference>
<evidence type="ECO:0000313" key="2">
    <source>
        <dbReference type="Proteomes" id="UP000241868"/>
    </source>
</evidence>
<organism evidence="1 2">
    <name type="scientific">Neisseria iguanae</name>
    <dbReference type="NCBI Taxonomy" id="90242"/>
    <lineage>
        <taxon>Bacteria</taxon>
        <taxon>Pseudomonadati</taxon>
        <taxon>Pseudomonadota</taxon>
        <taxon>Betaproteobacteria</taxon>
        <taxon>Neisseriales</taxon>
        <taxon>Neisseriaceae</taxon>
        <taxon>Neisseria</taxon>
    </lineage>
</organism>
<reference evidence="1 2" key="1">
    <citation type="submission" date="2018-03" db="EMBL/GenBank/DDBJ databases">
        <title>Neisseria weixii sp. nov., isolated from the intestinal contents of Tibetan Plateau pika (Ochotona curzoniae) in Yushu, Qinghai Province, China.</title>
        <authorList>
            <person name="Gui Z."/>
        </authorList>
    </citation>
    <scope>NUCLEOTIDE SEQUENCE [LARGE SCALE GENOMIC DNA]</scope>
    <source>
        <strain evidence="1 2">ATCC 51483</strain>
    </source>
</reference>
<dbReference type="Pfam" id="PF17212">
    <property type="entry name" value="Tube"/>
    <property type="match status" value="1"/>
</dbReference>
<protein>
    <submittedName>
        <fullName evidence="1">Uncharacterized protein</fullName>
    </submittedName>
</protein>